<dbReference type="OrthoDB" id="3543113at2759"/>
<name>S7QIM2_GLOTA</name>
<evidence type="ECO:0008006" key="3">
    <source>
        <dbReference type="Google" id="ProtNLM"/>
    </source>
</evidence>
<dbReference type="KEGG" id="gtr:GLOTRDRAFT_90822"/>
<dbReference type="HOGENOM" id="CLU_1245490_0_0_1"/>
<dbReference type="RefSeq" id="XP_007862203.1">
    <property type="nucleotide sequence ID" value="XM_007864012.1"/>
</dbReference>
<dbReference type="OMA" id="CIKPELQ"/>
<accession>S7QIM2</accession>
<dbReference type="Proteomes" id="UP000030669">
    <property type="component" value="Unassembled WGS sequence"/>
</dbReference>
<sequence length="222" mass="24779">MDVLEHSENLADSVHVFDTVCLSDIIQGLRTIQPGLHTIHATARRLEVATDLPDFIDALSSLPGKLISLELKILETHPDEQPSWFNFQKLCHLSDLEELVITSPCPLPITDDDLATMLASWQQLRRLVLNPYPLEALDAIAAGLTLKSLVLVAENGLLLEKAAFYLDTRRCPVQGPGVSSQRLRYLDLGKSPGHSDVPHKEMEEVVLFIRSLFPAVQNFIWL</sequence>
<proteinExistence type="predicted"/>
<reference evidence="1 2" key="1">
    <citation type="journal article" date="2012" name="Science">
        <title>The Paleozoic origin of enzymatic lignin decomposition reconstructed from 31 fungal genomes.</title>
        <authorList>
            <person name="Floudas D."/>
            <person name="Binder M."/>
            <person name="Riley R."/>
            <person name="Barry K."/>
            <person name="Blanchette R.A."/>
            <person name="Henrissat B."/>
            <person name="Martinez A.T."/>
            <person name="Otillar R."/>
            <person name="Spatafora J.W."/>
            <person name="Yadav J.S."/>
            <person name="Aerts A."/>
            <person name="Benoit I."/>
            <person name="Boyd A."/>
            <person name="Carlson A."/>
            <person name="Copeland A."/>
            <person name="Coutinho P.M."/>
            <person name="de Vries R.P."/>
            <person name="Ferreira P."/>
            <person name="Findley K."/>
            <person name="Foster B."/>
            <person name="Gaskell J."/>
            <person name="Glotzer D."/>
            <person name="Gorecki P."/>
            <person name="Heitman J."/>
            <person name="Hesse C."/>
            <person name="Hori C."/>
            <person name="Igarashi K."/>
            <person name="Jurgens J.A."/>
            <person name="Kallen N."/>
            <person name="Kersten P."/>
            <person name="Kohler A."/>
            <person name="Kuees U."/>
            <person name="Kumar T.K.A."/>
            <person name="Kuo A."/>
            <person name="LaButti K."/>
            <person name="Larrondo L.F."/>
            <person name="Lindquist E."/>
            <person name="Ling A."/>
            <person name="Lombard V."/>
            <person name="Lucas S."/>
            <person name="Lundell T."/>
            <person name="Martin R."/>
            <person name="McLaughlin D.J."/>
            <person name="Morgenstern I."/>
            <person name="Morin E."/>
            <person name="Murat C."/>
            <person name="Nagy L.G."/>
            <person name="Nolan M."/>
            <person name="Ohm R.A."/>
            <person name="Patyshakuliyeva A."/>
            <person name="Rokas A."/>
            <person name="Ruiz-Duenas F.J."/>
            <person name="Sabat G."/>
            <person name="Salamov A."/>
            <person name="Samejima M."/>
            <person name="Schmutz J."/>
            <person name="Slot J.C."/>
            <person name="St John F."/>
            <person name="Stenlid J."/>
            <person name="Sun H."/>
            <person name="Sun S."/>
            <person name="Syed K."/>
            <person name="Tsang A."/>
            <person name="Wiebenga A."/>
            <person name="Young D."/>
            <person name="Pisabarro A."/>
            <person name="Eastwood D.C."/>
            <person name="Martin F."/>
            <person name="Cullen D."/>
            <person name="Grigoriev I.V."/>
            <person name="Hibbett D.S."/>
        </authorList>
    </citation>
    <scope>NUCLEOTIDE SEQUENCE [LARGE SCALE GENOMIC DNA]</scope>
    <source>
        <strain evidence="1 2">ATCC 11539</strain>
    </source>
</reference>
<dbReference type="GeneID" id="19309276"/>
<dbReference type="EMBL" id="KB469297">
    <property type="protein sequence ID" value="EPQ59137.1"/>
    <property type="molecule type" value="Genomic_DNA"/>
</dbReference>
<protein>
    <recommendedName>
        <fullName evidence="3">F-box domain-containing protein</fullName>
    </recommendedName>
</protein>
<dbReference type="AlphaFoldDB" id="S7QIM2"/>
<evidence type="ECO:0000313" key="1">
    <source>
        <dbReference type="EMBL" id="EPQ59137.1"/>
    </source>
</evidence>
<organism evidence="1 2">
    <name type="scientific">Gloeophyllum trabeum (strain ATCC 11539 / FP-39264 / Madison 617)</name>
    <name type="common">Brown rot fungus</name>
    <dbReference type="NCBI Taxonomy" id="670483"/>
    <lineage>
        <taxon>Eukaryota</taxon>
        <taxon>Fungi</taxon>
        <taxon>Dikarya</taxon>
        <taxon>Basidiomycota</taxon>
        <taxon>Agaricomycotina</taxon>
        <taxon>Agaricomycetes</taxon>
        <taxon>Gloeophyllales</taxon>
        <taxon>Gloeophyllaceae</taxon>
        <taxon>Gloeophyllum</taxon>
    </lineage>
</organism>
<keyword evidence="2" id="KW-1185">Reference proteome</keyword>
<gene>
    <name evidence="1" type="ORF">GLOTRDRAFT_90822</name>
</gene>
<evidence type="ECO:0000313" key="2">
    <source>
        <dbReference type="Proteomes" id="UP000030669"/>
    </source>
</evidence>